<dbReference type="EMBL" id="CP071502">
    <property type="protein sequence ID" value="QSX36707.1"/>
    <property type="molecule type" value="Genomic_DNA"/>
</dbReference>
<keyword evidence="2 6" id="KW-0997">Cell inner membrane</keyword>
<keyword evidence="9" id="KW-1185">Reference proteome</keyword>
<evidence type="ECO:0000256" key="1">
    <source>
        <dbReference type="ARBA" id="ARBA00022475"/>
    </source>
</evidence>
<dbReference type="Gene3D" id="2.60.450.10">
    <property type="entry name" value="Lipopolysaccharide (LPS) transport protein A like domain"/>
    <property type="match status" value="1"/>
</dbReference>
<keyword evidence="5 6" id="KW-0472">Membrane</keyword>
<keyword evidence="3 6" id="KW-0812">Transmembrane</keyword>
<evidence type="ECO:0000256" key="5">
    <source>
        <dbReference type="ARBA" id="ARBA00023136"/>
    </source>
</evidence>
<comment type="similarity">
    <text evidence="6 7">Belongs to the LptC family.</text>
</comment>
<dbReference type="HAMAP" id="MF_01915">
    <property type="entry name" value="LPS_assembly_LptC"/>
    <property type="match status" value="1"/>
</dbReference>
<name>A0ABX7QYT8_9GAMM</name>
<evidence type="ECO:0000256" key="2">
    <source>
        <dbReference type="ARBA" id="ARBA00022519"/>
    </source>
</evidence>
<dbReference type="InterPro" id="IPR010664">
    <property type="entry name" value="LipoPS_assembly_LptC-rel"/>
</dbReference>
<evidence type="ECO:0000313" key="9">
    <source>
        <dbReference type="Proteomes" id="UP000663207"/>
    </source>
</evidence>
<dbReference type="Proteomes" id="UP000663207">
    <property type="component" value="Chromosome"/>
</dbReference>
<comment type="subcellular location">
    <subcellularLocation>
        <location evidence="6">Cell inner membrane</location>
        <topology evidence="6">Single-pass membrane protein</topology>
    </subcellularLocation>
</comment>
<dbReference type="RefSeq" id="WP_207380042.1">
    <property type="nucleotide sequence ID" value="NZ_CP071502.1"/>
</dbReference>
<accession>A0ABX7QYT8</accession>
<dbReference type="NCBIfam" id="TIGR04409">
    <property type="entry name" value="LptC_YrbK"/>
    <property type="match status" value="1"/>
</dbReference>
<evidence type="ECO:0000313" key="8">
    <source>
        <dbReference type="EMBL" id="QSX36707.1"/>
    </source>
</evidence>
<dbReference type="Pfam" id="PF06835">
    <property type="entry name" value="LptC"/>
    <property type="match status" value="1"/>
</dbReference>
<sequence length="186" mass="20624">MNRVTLAIIAFFGTALLLYWQVQSKQNAGEGKQTPSLLQPDFIATELRSVEYNDKGQLSSKVSASYMEHFQASNITEFTEPVYLIYPNEGAAQWRLSAGRGKLSKNSGKVVLEQDVQIQAISQQEPLQNLSTSYLELDLNTMIMTSDRPILVLGNGFNVTGQGLYADLNAQEVKLLSQVKGSYEPK</sequence>
<comment type="function">
    <text evidence="6">Involved in the assembly of lipopolysaccharide (LPS). Required for the translocation of LPS from the inner membrane to the outer membrane. Facilitates the transfer of LPS from the inner membrane to the periplasmic protein LptA. Could be a docking site for LptA.</text>
</comment>
<evidence type="ECO:0000256" key="4">
    <source>
        <dbReference type="ARBA" id="ARBA00022989"/>
    </source>
</evidence>
<protein>
    <recommendedName>
        <fullName evidence="6 7">Lipopolysaccharide export system protein LptC</fullName>
    </recommendedName>
</protein>
<evidence type="ECO:0000256" key="3">
    <source>
        <dbReference type="ARBA" id="ARBA00022692"/>
    </source>
</evidence>
<organism evidence="8 9">
    <name type="scientific">Shewanella sedimentimangrovi</name>
    <dbReference type="NCBI Taxonomy" id="2814293"/>
    <lineage>
        <taxon>Bacteria</taxon>
        <taxon>Pseudomonadati</taxon>
        <taxon>Pseudomonadota</taxon>
        <taxon>Gammaproteobacteria</taxon>
        <taxon>Alteromonadales</taxon>
        <taxon>Shewanellaceae</taxon>
        <taxon>Shewanella</taxon>
    </lineage>
</organism>
<dbReference type="InterPro" id="IPR026265">
    <property type="entry name" value="LptC"/>
</dbReference>
<keyword evidence="1 6" id="KW-1003">Cell membrane</keyword>
<dbReference type="PANTHER" id="PTHR37481:SF1">
    <property type="entry name" value="LIPOPOLYSACCHARIDE EXPORT SYSTEM PROTEIN LPTC"/>
    <property type="match status" value="1"/>
</dbReference>
<proteinExistence type="inferred from homology"/>
<dbReference type="PIRSF" id="PIRSF028513">
    <property type="entry name" value="LptC"/>
    <property type="match status" value="1"/>
</dbReference>
<gene>
    <name evidence="6 8" type="primary">lptC</name>
    <name evidence="8" type="ORF">JYB85_15735</name>
</gene>
<evidence type="ECO:0000256" key="6">
    <source>
        <dbReference type="HAMAP-Rule" id="MF_01915"/>
    </source>
</evidence>
<comment type="function">
    <text evidence="7">Required for the translocation of lipopolysaccharide (LPS) from the inner membrane to the outer membrane.</text>
</comment>
<keyword evidence="4 6" id="KW-1133">Transmembrane helix</keyword>
<reference evidence="8 9" key="1">
    <citation type="submission" date="2021-03" db="EMBL/GenBank/DDBJ databases">
        <title>Novel species identification of genus Shewanella.</title>
        <authorList>
            <person name="Liu G."/>
            <person name="Zhang Q."/>
        </authorList>
    </citation>
    <scope>NUCLEOTIDE SEQUENCE [LARGE SCALE GENOMIC DNA]</scope>
    <source>
        <strain evidence="8 9">FJAT-52962</strain>
    </source>
</reference>
<comment type="subunit">
    <text evidence="6">Component of the lipopolysaccharide transport and assembly complex. Interacts with LptA and the LptBFG transporter complex.</text>
</comment>
<evidence type="ECO:0000256" key="7">
    <source>
        <dbReference type="PIRNR" id="PIRNR028513"/>
    </source>
</evidence>
<dbReference type="InterPro" id="IPR052363">
    <property type="entry name" value="LPS_export_LptC"/>
</dbReference>
<dbReference type="PANTHER" id="PTHR37481">
    <property type="entry name" value="LIPOPOLYSACCHARIDE EXPORT SYSTEM PROTEIN LPTC"/>
    <property type="match status" value="1"/>
</dbReference>